<evidence type="ECO:0000313" key="18">
    <source>
        <dbReference type="EMBL" id="KAJ5098685.1"/>
    </source>
</evidence>
<comment type="function">
    <text evidence="16">Ubiquitin-protein ligase which is mainly involved pre-mRNA splicing and DNA repair. Required for pre-mRNA splicing as component of the spliceosome.</text>
</comment>
<evidence type="ECO:0000259" key="17">
    <source>
        <dbReference type="PROSITE" id="PS51698"/>
    </source>
</evidence>
<dbReference type="Gene3D" id="2.130.10.10">
    <property type="entry name" value="YVTN repeat-like/Quinoprotein amine dehydrogenase"/>
    <property type="match status" value="1"/>
</dbReference>
<dbReference type="InterPro" id="IPR003613">
    <property type="entry name" value="Ubox_domain"/>
</dbReference>
<keyword evidence="19" id="KW-1185">Reference proteome</keyword>
<dbReference type="OrthoDB" id="687049at2759"/>
<feature type="domain" description="U-box" evidence="17">
    <location>
        <begin position="1"/>
        <end position="70"/>
    </location>
</feature>
<dbReference type="GO" id="GO:0000398">
    <property type="term" value="P:mRNA splicing, via spliceosome"/>
    <property type="evidence" value="ECO:0007669"/>
    <property type="project" value="InterPro"/>
</dbReference>
<evidence type="ECO:0000256" key="10">
    <source>
        <dbReference type="ARBA" id="ARBA00022786"/>
    </source>
</evidence>
<dbReference type="GO" id="GO:0061630">
    <property type="term" value="F:ubiquitin protein ligase activity"/>
    <property type="evidence" value="ECO:0007669"/>
    <property type="project" value="UniProtKB-UniRule"/>
</dbReference>
<evidence type="ECO:0000256" key="1">
    <source>
        <dbReference type="ARBA" id="ARBA00004123"/>
    </source>
</evidence>
<keyword evidence="11" id="KW-0697">Rotamase</keyword>
<comment type="catalytic activity">
    <reaction evidence="16">
        <text>S-ubiquitinyl-[E2 ubiquitin-conjugating enzyme]-L-cysteine + [acceptor protein]-L-lysine = [E2 ubiquitin-conjugating enzyme]-L-cysteine + N(6)-ubiquitinyl-[acceptor protein]-L-lysine.</text>
        <dbReference type="EC" id="2.3.2.27"/>
    </reaction>
</comment>
<dbReference type="InterPro" id="IPR036322">
    <property type="entry name" value="WD40_repeat_dom_sf"/>
</dbReference>
<reference evidence="18" key="1">
    <citation type="submission" date="2022-11" db="EMBL/GenBank/DDBJ databases">
        <authorList>
            <person name="Petersen C."/>
        </authorList>
    </citation>
    <scope>NUCLEOTIDE SEQUENCE</scope>
    <source>
        <strain evidence="18">IBT 30761</strain>
    </source>
</reference>
<dbReference type="InterPro" id="IPR001680">
    <property type="entry name" value="WD40_rpt"/>
</dbReference>
<evidence type="ECO:0000256" key="3">
    <source>
        <dbReference type="ARBA" id="ARBA00006388"/>
    </source>
</evidence>
<dbReference type="Proteomes" id="UP001149074">
    <property type="component" value="Unassembled WGS sequence"/>
</dbReference>
<gene>
    <name evidence="18" type="ORF">N7532_005686</name>
</gene>
<proteinExistence type="inferred from homology"/>
<sequence length="475" mass="49812">MLCAISGEAPQVPVVSRKSGSIFEKRLVEAYISEHGKDPVNGEDLTTDDLIDINSQRVVRPRPPTLTSIPSILSIFQEEWDALALESYTLQQNLAQTRRELSAALYQHDAAVRVIARLTQERDEARDALSKFSGGAARSGAGDEAMQVDSTGLPQAVVERIENTQATLSKGRRKRAIPNGWATSDAISAYKTTDTSDSLYPGSRALSVNSTGELALIGGADGVVGVYSLTEKSVVQTLKTDGPVTGVTWAGDKAVVGSSTGSVKVFDNGNEVASFAAHAGEVTAVTVHPTGDIIASVGVDKSYVLYDLSTNSVVAQIFADAALLSAHFHPDGHLLAAGAADGHIKIFDSKTGAVAADYNMSGPVKCLFFSENGTFLAASAAGSTTVSIWDLRSSKETKVLDTGSQINTIFWDYTGQFLLTGGTGGLTVQQFIKSSKTWSEPLRSAVPAVAVAWGSAAQSILALNEGGAIAVLAQS</sequence>
<evidence type="ECO:0000256" key="12">
    <source>
        <dbReference type="ARBA" id="ARBA00023187"/>
    </source>
</evidence>
<evidence type="ECO:0000256" key="14">
    <source>
        <dbReference type="ARBA" id="ARBA00023242"/>
    </source>
</evidence>
<dbReference type="GO" id="GO:0071006">
    <property type="term" value="C:U2-type catalytic step 1 spliceosome"/>
    <property type="evidence" value="ECO:0007669"/>
    <property type="project" value="TreeGrafter"/>
</dbReference>
<dbReference type="RefSeq" id="XP_056474339.1">
    <property type="nucleotide sequence ID" value="XM_056618180.1"/>
</dbReference>
<dbReference type="InterPro" id="IPR038959">
    <property type="entry name" value="Prp19"/>
</dbReference>
<comment type="pathway">
    <text evidence="2 16">Protein modification; protein ubiquitination.</text>
</comment>
<dbReference type="GO" id="GO:0000974">
    <property type="term" value="C:Prp19 complex"/>
    <property type="evidence" value="ECO:0007669"/>
    <property type="project" value="UniProtKB-UniRule"/>
</dbReference>
<reference evidence="18" key="2">
    <citation type="journal article" date="2023" name="IMA Fungus">
        <title>Comparative genomic study of the Penicillium genus elucidates a diverse pangenome and 15 lateral gene transfer events.</title>
        <authorList>
            <person name="Petersen C."/>
            <person name="Sorensen T."/>
            <person name="Nielsen M.R."/>
            <person name="Sondergaard T.E."/>
            <person name="Sorensen J.L."/>
            <person name="Fitzpatrick D.A."/>
            <person name="Frisvad J.C."/>
            <person name="Nielsen K.L."/>
        </authorList>
    </citation>
    <scope>NUCLEOTIDE SEQUENCE</scope>
    <source>
        <strain evidence="18">IBT 30761</strain>
    </source>
</reference>
<dbReference type="EMBL" id="JAPQKI010000005">
    <property type="protein sequence ID" value="KAJ5098685.1"/>
    <property type="molecule type" value="Genomic_DNA"/>
</dbReference>
<evidence type="ECO:0000256" key="8">
    <source>
        <dbReference type="ARBA" id="ARBA00022737"/>
    </source>
</evidence>
<evidence type="ECO:0000256" key="5">
    <source>
        <dbReference type="ARBA" id="ARBA00022664"/>
    </source>
</evidence>
<keyword evidence="14 16" id="KW-0539">Nucleus</keyword>
<dbReference type="FunFam" id="2.130.10.10:FF:000823">
    <property type="entry name" value="Cell cycle control protein (Cwf8), putative"/>
    <property type="match status" value="1"/>
</dbReference>
<dbReference type="FunFam" id="3.30.40.10:FF:000027">
    <property type="entry name" value="Pre-mRNA-processing factor 19, putative"/>
    <property type="match status" value="1"/>
</dbReference>
<dbReference type="PROSITE" id="PS50082">
    <property type="entry name" value="WD_REPEATS_2"/>
    <property type="match status" value="2"/>
</dbReference>
<evidence type="ECO:0000256" key="6">
    <source>
        <dbReference type="ARBA" id="ARBA00022679"/>
    </source>
</evidence>
<keyword evidence="4 15" id="KW-0853">WD repeat</keyword>
<keyword evidence="5 16" id="KW-0507">mRNA processing</keyword>
<dbReference type="SMART" id="SM00320">
    <property type="entry name" value="WD40"/>
    <property type="match status" value="6"/>
</dbReference>
<dbReference type="InterPro" id="IPR024977">
    <property type="entry name" value="Apc4-like_WD40_dom"/>
</dbReference>
<protein>
    <recommendedName>
        <fullName evidence="16">Pre-mRNA-processing factor 19</fullName>
        <ecNumber evidence="16">2.3.2.27</ecNumber>
    </recommendedName>
</protein>
<dbReference type="EC" id="2.3.2.27" evidence="16"/>
<dbReference type="InterPro" id="IPR013915">
    <property type="entry name" value="Prp19_cc"/>
</dbReference>
<evidence type="ECO:0000256" key="15">
    <source>
        <dbReference type="PROSITE-ProRule" id="PRU00221"/>
    </source>
</evidence>
<dbReference type="AlphaFoldDB" id="A0A9W9KA65"/>
<dbReference type="CDD" id="cd16656">
    <property type="entry name" value="RING-Ubox_PRP19"/>
    <property type="match status" value="1"/>
</dbReference>
<comment type="subcellular location">
    <subcellularLocation>
        <location evidence="1 16">Nucleus</location>
    </subcellularLocation>
</comment>
<comment type="similarity">
    <text evidence="3 16">Belongs to the WD repeat PRP19 family.</text>
</comment>
<evidence type="ECO:0000256" key="13">
    <source>
        <dbReference type="ARBA" id="ARBA00023204"/>
    </source>
</evidence>
<evidence type="ECO:0000256" key="2">
    <source>
        <dbReference type="ARBA" id="ARBA00004906"/>
    </source>
</evidence>
<keyword evidence="6 16" id="KW-0808">Transferase</keyword>
<dbReference type="SUPFAM" id="SSF57850">
    <property type="entry name" value="RING/U-box"/>
    <property type="match status" value="1"/>
</dbReference>
<feature type="repeat" description="WD" evidence="15">
    <location>
        <begin position="275"/>
        <end position="316"/>
    </location>
</feature>
<keyword evidence="8" id="KW-0677">Repeat</keyword>
<dbReference type="InterPro" id="IPR013083">
    <property type="entry name" value="Znf_RING/FYVE/PHD"/>
</dbReference>
<name>A0A9W9KA65_9EURO</name>
<organism evidence="18 19">
    <name type="scientific">Penicillium argentinense</name>
    <dbReference type="NCBI Taxonomy" id="1131581"/>
    <lineage>
        <taxon>Eukaryota</taxon>
        <taxon>Fungi</taxon>
        <taxon>Dikarya</taxon>
        <taxon>Ascomycota</taxon>
        <taxon>Pezizomycotina</taxon>
        <taxon>Eurotiomycetes</taxon>
        <taxon>Eurotiomycetidae</taxon>
        <taxon>Eurotiales</taxon>
        <taxon>Aspergillaceae</taxon>
        <taxon>Penicillium</taxon>
    </lineage>
</organism>
<dbReference type="GO" id="GO:0070534">
    <property type="term" value="P:protein K63-linked ubiquitination"/>
    <property type="evidence" value="ECO:0007669"/>
    <property type="project" value="UniProtKB-UniRule"/>
</dbReference>
<dbReference type="PANTHER" id="PTHR43995:SF1">
    <property type="entry name" value="PRE-MRNA-PROCESSING FACTOR 19"/>
    <property type="match status" value="1"/>
</dbReference>
<keyword evidence="7 16" id="KW-0747">Spliceosome</keyword>
<accession>A0A9W9KA65</accession>
<dbReference type="InterPro" id="IPR055340">
    <property type="entry name" value="RING-Ubox_PRP19"/>
</dbReference>
<dbReference type="PANTHER" id="PTHR43995">
    <property type="entry name" value="PRE-MRNA-PROCESSING FACTOR 19"/>
    <property type="match status" value="1"/>
</dbReference>
<feature type="repeat" description="WD" evidence="15">
    <location>
        <begin position="328"/>
        <end position="357"/>
    </location>
</feature>
<keyword evidence="10 16" id="KW-0833">Ubl conjugation pathway</keyword>
<dbReference type="Gene3D" id="3.30.40.10">
    <property type="entry name" value="Zinc/RING finger domain, C3HC4 (zinc finger)"/>
    <property type="match status" value="1"/>
</dbReference>
<dbReference type="GO" id="GO:0003755">
    <property type="term" value="F:peptidyl-prolyl cis-trans isomerase activity"/>
    <property type="evidence" value="ECO:0007669"/>
    <property type="project" value="UniProtKB-KW"/>
</dbReference>
<dbReference type="GO" id="GO:0005737">
    <property type="term" value="C:cytoplasm"/>
    <property type="evidence" value="ECO:0007669"/>
    <property type="project" value="TreeGrafter"/>
</dbReference>
<comment type="subunit">
    <text evidence="16">Homotetramer.</text>
</comment>
<evidence type="ECO:0000256" key="9">
    <source>
        <dbReference type="ARBA" id="ARBA00022763"/>
    </source>
</evidence>
<comment type="caution">
    <text evidence="18">The sequence shown here is derived from an EMBL/GenBank/DDBJ whole genome shotgun (WGS) entry which is preliminary data.</text>
</comment>
<evidence type="ECO:0000256" key="16">
    <source>
        <dbReference type="RuleBase" id="RU367101"/>
    </source>
</evidence>
<dbReference type="Pfam" id="PF08606">
    <property type="entry name" value="Prp19"/>
    <property type="match status" value="1"/>
</dbReference>
<dbReference type="Pfam" id="PF12894">
    <property type="entry name" value="ANAPC4_WD40"/>
    <property type="match status" value="1"/>
</dbReference>
<evidence type="ECO:0000256" key="11">
    <source>
        <dbReference type="ARBA" id="ARBA00023110"/>
    </source>
</evidence>
<dbReference type="SMART" id="SM00504">
    <property type="entry name" value="Ubox"/>
    <property type="match status" value="1"/>
</dbReference>
<keyword evidence="11" id="KW-0413">Isomerase</keyword>
<evidence type="ECO:0000313" key="19">
    <source>
        <dbReference type="Proteomes" id="UP001149074"/>
    </source>
</evidence>
<evidence type="ECO:0000256" key="4">
    <source>
        <dbReference type="ARBA" id="ARBA00022574"/>
    </source>
</evidence>
<dbReference type="SUPFAM" id="SSF50978">
    <property type="entry name" value="WD40 repeat-like"/>
    <property type="match status" value="1"/>
</dbReference>
<dbReference type="GO" id="GO:0006281">
    <property type="term" value="P:DNA repair"/>
    <property type="evidence" value="ECO:0007669"/>
    <property type="project" value="UniProtKB-KW"/>
</dbReference>
<dbReference type="InterPro" id="IPR015943">
    <property type="entry name" value="WD40/YVTN_repeat-like_dom_sf"/>
</dbReference>
<evidence type="ECO:0000256" key="7">
    <source>
        <dbReference type="ARBA" id="ARBA00022728"/>
    </source>
</evidence>
<keyword evidence="12 16" id="KW-0508">mRNA splicing</keyword>
<dbReference type="PROSITE" id="PS51698">
    <property type="entry name" value="U_BOX"/>
    <property type="match status" value="1"/>
</dbReference>
<dbReference type="GeneID" id="81357159"/>
<keyword evidence="9 16" id="KW-0227">DNA damage</keyword>
<keyword evidence="13 16" id="KW-0234">DNA repair</keyword>